<dbReference type="EMBL" id="OV696686">
    <property type="protein sequence ID" value="CAH1229478.1"/>
    <property type="molecule type" value="Genomic_DNA"/>
</dbReference>
<dbReference type="AlphaFoldDB" id="A0A8J9V950"/>
<sequence>MLSKTLISNNEYRNILNSVSPALPRTGEVLRSAEPARERRPRDSDRCRERLLRLAFEFSIIEALSTKAKGRDKWRQLPSVGDKSMNLYYHRRAEIRLQTRQEDKAS</sequence>
<name>A0A8J9V950_BRALA</name>
<protein>
    <submittedName>
        <fullName evidence="2">Hypp233 protein</fullName>
    </submittedName>
</protein>
<gene>
    <name evidence="2" type="primary">Hypp233</name>
    <name evidence="2" type="ORF">BLAG_LOCUS829</name>
</gene>
<reference evidence="2" key="1">
    <citation type="submission" date="2022-01" db="EMBL/GenBank/DDBJ databases">
        <authorList>
            <person name="Braso-Vives M."/>
        </authorList>
    </citation>
    <scope>NUCLEOTIDE SEQUENCE</scope>
</reference>
<feature type="region of interest" description="Disordered" evidence="1">
    <location>
        <begin position="24"/>
        <end position="44"/>
    </location>
</feature>
<feature type="compositionally biased region" description="Basic and acidic residues" evidence="1">
    <location>
        <begin position="34"/>
        <end position="44"/>
    </location>
</feature>
<proteinExistence type="predicted"/>
<accession>A0A8J9V950</accession>
<evidence type="ECO:0000256" key="1">
    <source>
        <dbReference type="SAM" id="MobiDB-lite"/>
    </source>
</evidence>
<organism evidence="2 3">
    <name type="scientific">Branchiostoma lanceolatum</name>
    <name type="common">Common lancelet</name>
    <name type="synonym">Amphioxus lanceolatum</name>
    <dbReference type="NCBI Taxonomy" id="7740"/>
    <lineage>
        <taxon>Eukaryota</taxon>
        <taxon>Metazoa</taxon>
        <taxon>Chordata</taxon>
        <taxon>Cephalochordata</taxon>
        <taxon>Leptocardii</taxon>
        <taxon>Amphioxiformes</taxon>
        <taxon>Branchiostomatidae</taxon>
        <taxon>Branchiostoma</taxon>
    </lineage>
</organism>
<evidence type="ECO:0000313" key="3">
    <source>
        <dbReference type="Proteomes" id="UP000838412"/>
    </source>
</evidence>
<keyword evidence="3" id="KW-1185">Reference proteome</keyword>
<evidence type="ECO:0000313" key="2">
    <source>
        <dbReference type="EMBL" id="CAH1229478.1"/>
    </source>
</evidence>
<dbReference type="Proteomes" id="UP000838412">
    <property type="component" value="Chromosome 1"/>
</dbReference>